<evidence type="ECO:0000256" key="3">
    <source>
        <dbReference type="ARBA" id="ARBA00023326"/>
    </source>
</evidence>
<dbReference type="Pfam" id="PF00553">
    <property type="entry name" value="CBM_2"/>
    <property type="match status" value="1"/>
</dbReference>
<keyword evidence="5" id="KW-0732">Signal</keyword>
<evidence type="ECO:0000256" key="5">
    <source>
        <dbReference type="SAM" id="SignalP"/>
    </source>
</evidence>
<feature type="region of interest" description="Disordered" evidence="4">
    <location>
        <begin position="135"/>
        <end position="155"/>
    </location>
</feature>
<dbReference type="SMART" id="SM00060">
    <property type="entry name" value="FN3"/>
    <property type="match status" value="2"/>
</dbReference>
<organism evidence="7 8">
    <name type="scientific">Phytohabitans kaempferiae</name>
    <dbReference type="NCBI Taxonomy" id="1620943"/>
    <lineage>
        <taxon>Bacteria</taxon>
        <taxon>Bacillati</taxon>
        <taxon>Actinomycetota</taxon>
        <taxon>Actinomycetes</taxon>
        <taxon>Micromonosporales</taxon>
        <taxon>Micromonosporaceae</taxon>
    </lineage>
</organism>
<keyword evidence="8" id="KW-1185">Reference proteome</keyword>
<dbReference type="InterPro" id="IPR001919">
    <property type="entry name" value="CBD2"/>
</dbReference>
<dbReference type="InterPro" id="IPR013783">
    <property type="entry name" value="Ig-like_fold"/>
</dbReference>
<feature type="chain" id="PRO_5045769486" evidence="5">
    <location>
        <begin position="35"/>
        <end position="328"/>
    </location>
</feature>
<evidence type="ECO:0000313" key="7">
    <source>
        <dbReference type="EMBL" id="MFC0528659.1"/>
    </source>
</evidence>
<evidence type="ECO:0000256" key="4">
    <source>
        <dbReference type="SAM" id="MobiDB-lite"/>
    </source>
</evidence>
<sequence length="328" mass="33940">MRLSAVPLPRIAAIAAAVIVALGTITVLPAPAHAATAAFVKESQWSTGYVGKLTVTNDSAATITSWQVTFDLPAGTTLGSYWNARMTRDGSRFVFANLPWNGTLAAGAATSFGWVASGGGEPQGCTVNGSPCSGAPPAPDVTPPSTPTNVRLGGSGGTVTITWDPSTDDTGVVGYQIFHRTNLITTVTAPTYTMPVPPPMVTTFGVRAVDAAGNLSPFTPVHFGQMPDSTPPTAPANLRFGGLGNTSHLRISWDAATDETFVVGYEVYLNGVLVTKVGGSPAYVPFHGFGTYMVRVRAWDPSGNFGPYAQIGLAVDPPPPPPSTPPAR</sequence>
<reference evidence="7 8" key="1">
    <citation type="submission" date="2024-09" db="EMBL/GenBank/DDBJ databases">
        <authorList>
            <person name="Sun Q."/>
            <person name="Mori K."/>
        </authorList>
    </citation>
    <scope>NUCLEOTIDE SEQUENCE [LARGE SCALE GENOMIC DNA]</scope>
    <source>
        <strain evidence="7 8">TBRC 3947</strain>
    </source>
</reference>
<dbReference type="PROSITE" id="PS51173">
    <property type="entry name" value="CBM2"/>
    <property type="match status" value="1"/>
</dbReference>
<keyword evidence="3" id="KW-0624">Polysaccharide degradation</keyword>
<evidence type="ECO:0000313" key="8">
    <source>
        <dbReference type="Proteomes" id="UP001589867"/>
    </source>
</evidence>
<feature type="compositionally biased region" description="Pro residues" evidence="4">
    <location>
        <begin position="135"/>
        <end position="146"/>
    </location>
</feature>
<proteinExistence type="predicted"/>
<dbReference type="Gene3D" id="2.60.40.290">
    <property type="match status" value="1"/>
</dbReference>
<dbReference type="Proteomes" id="UP001589867">
    <property type="component" value="Unassembled WGS sequence"/>
</dbReference>
<feature type="domain" description="CBM2" evidence="6">
    <location>
        <begin position="28"/>
        <end position="135"/>
    </location>
</feature>
<dbReference type="SUPFAM" id="SSF49384">
    <property type="entry name" value="Carbohydrate-binding domain"/>
    <property type="match status" value="1"/>
</dbReference>
<accession>A0ABV6M2D2</accession>
<evidence type="ECO:0000259" key="6">
    <source>
        <dbReference type="PROSITE" id="PS51173"/>
    </source>
</evidence>
<dbReference type="Gene3D" id="2.60.40.10">
    <property type="entry name" value="Immunoglobulins"/>
    <property type="match status" value="2"/>
</dbReference>
<dbReference type="EMBL" id="JBHLUH010000017">
    <property type="protein sequence ID" value="MFC0528659.1"/>
    <property type="molecule type" value="Genomic_DNA"/>
</dbReference>
<evidence type="ECO:0000256" key="2">
    <source>
        <dbReference type="ARBA" id="ARBA00023295"/>
    </source>
</evidence>
<keyword evidence="2" id="KW-0326">Glycosidase</keyword>
<dbReference type="InterPro" id="IPR036116">
    <property type="entry name" value="FN3_sf"/>
</dbReference>
<gene>
    <name evidence="7" type="ORF">ACFFIA_13400</name>
</gene>
<feature type="signal peptide" evidence="5">
    <location>
        <begin position="1"/>
        <end position="34"/>
    </location>
</feature>
<name>A0ABV6M2D2_9ACTN</name>
<dbReference type="InterPro" id="IPR008965">
    <property type="entry name" value="CBM2/CBM3_carb-bd_dom_sf"/>
</dbReference>
<protein>
    <submittedName>
        <fullName evidence="7">Cellulose binding domain-containing protein</fullName>
    </submittedName>
</protein>
<dbReference type="RefSeq" id="WP_377250502.1">
    <property type="nucleotide sequence ID" value="NZ_JBHLUH010000017.1"/>
</dbReference>
<dbReference type="SMART" id="SM00637">
    <property type="entry name" value="CBD_II"/>
    <property type="match status" value="1"/>
</dbReference>
<comment type="caution">
    <text evidence="7">The sequence shown here is derived from an EMBL/GenBank/DDBJ whole genome shotgun (WGS) entry which is preliminary data.</text>
</comment>
<dbReference type="SUPFAM" id="SSF49265">
    <property type="entry name" value="Fibronectin type III"/>
    <property type="match status" value="1"/>
</dbReference>
<keyword evidence="2" id="KW-0378">Hydrolase</keyword>
<evidence type="ECO:0000256" key="1">
    <source>
        <dbReference type="ARBA" id="ARBA00023277"/>
    </source>
</evidence>
<dbReference type="InterPro" id="IPR012291">
    <property type="entry name" value="CBM2_carb-bd_dom_sf"/>
</dbReference>
<keyword evidence="1" id="KW-0119">Carbohydrate metabolism</keyword>
<dbReference type="InterPro" id="IPR003961">
    <property type="entry name" value="FN3_dom"/>
</dbReference>